<comment type="pathway">
    <text evidence="1 6 7">Amino-acid biosynthesis; L-histidine biosynthesis; L-histidine from 5-phospho-alpha-D-ribose 1-diphosphate: step 6/9.</text>
</comment>
<dbReference type="EMBL" id="DF968181">
    <property type="protein sequence ID" value="GAP40398.1"/>
    <property type="molecule type" value="Genomic_DNA"/>
</dbReference>
<evidence type="ECO:0000256" key="7">
    <source>
        <dbReference type="RuleBase" id="RU000599"/>
    </source>
</evidence>
<keyword evidence="4 6" id="KW-0368">Histidine biosynthesis</keyword>
<dbReference type="PATRIC" id="fig|1678840.3.peg.1640"/>
<reference evidence="8" key="1">
    <citation type="journal article" date="2015" name="Genome Announc.">
        <title>Draft Genome Sequence of Anaerolineae Strain TC1, a Novel Isolate from a Methanogenic Wastewater Treatment System.</title>
        <authorList>
            <person name="Matsuura N."/>
            <person name="Tourlousse D.M."/>
            <person name="Sun L."/>
            <person name="Toyonaga M."/>
            <person name="Kuroda K."/>
            <person name="Ohashi A."/>
            <person name="Cruz R."/>
            <person name="Yamaguchi T."/>
            <person name="Sekiguchi Y."/>
        </authorList>
    </citation>
    <scope>NUCLEOTIDE SEQUENCE [LARGE SCALE GENOMIC DNA]</scope>
    <source>
        <strain evidence="8">TC1</strain>
    </source>
</reference>
<dbReference type="PANTHER" id="PTHR23133:SF2">
    <property type="entry name" value="IMIDAZOLEGLYCEROL-PHOSPHATE DEHYDRATASE"/>
    <property type="match status" value="1"/>
</dbReference>
<dbReference type="UniPathway" id="UPA00031">
    <property type="reaction ID" value="UER00011"/>
</dbReference>
<dbReference type="InterPro" id="IPR038494">
    <property type="entry name" value="IGPD_sf"/>
</dbReference>
<evidence type="ECO:0000256" key="2">
    <source>
        <dbReference type="ARBA" id="ARBA00016664"/>
    </source>
</evidence>
<gene>
    <name evidence="6" type="primary">hisB</name>
    <name evidence="8" type="ORF">ATC1_13372</name>
</gene>
<dbReference type="HAMAP" id="MF_00076">
    <property type="entry name" value="HisB"/>
    <property type="match status" value="1"/>
</dbReference>
<dbReference type="Proteomes" id="UP000053370">
    <property type="component" value="Unassembled WGS sequence"/>
</dbReference>
<comment type="subcellular location">
    <subcellularLocation>
        <location evidence="6 7">Cytoplasm</location>
    </subcellularLocation>
</comment>
<dbReference type="SUPFAM" id="SSF54211">
    <property type="entry name" value="Ribosomal protein S5 domain 2-like"/>
    <property type="match status" value="2"/>
</dbReference>
<evidence type="ECO:0000256" key="6">
    <source>
        <dbReference type="HAMAP-Rule" id="MF_00076"/>
    </source>
</evidence>
<dbReference type="NCBIfam" id="NF002114">
    <property type="entry name" value="PRK00951.2-4"/>
    <property type="match status" value="1"/>
</dbReference>
<dbReference type="PROSITE" id="PS00955">
    <property type="entry name" value="IGP_DEHYDRATASE_2"/>
    <property type="match status" value="1"/>
</dbReference>
<dbReference type="FunFam" id="3.30.230.40:FF:000001">
    <property type="entry name" value="Imidazoleglycerol-phosphate dehydratase HisB"/>
    <property type="match status" value="1"/>
</dbReference>
<proteinExistence type="inferred from homology"/>
<evidence type="ECO:0000256" key="3">
    <source>
        <dbReference type="ARBA" id="ARBA00022605"/>
    </source>
</evidence>
<dbReference type="Pfam" id="PF00475">
    <property type="entry name" value="IGPD"/>
    <property type="match status" value="1"/>
</dbReference>
<name>A0A0S7BRT6_9CHLR</name>
<dbReference type="InterPro" id="IPR020568">
    <property type="entry name" value="Ribosomal_Su5_D2-typ_SF"/>
</dbReference>
<dbReference type="GO" id="GO:0000105">
    <property type="term" value="P:L-histidine biosynthetic process"/>
    <property type="evidence" value="ECO:0007669"/>
    <property type="project" value="UniProtKB-UniRule"/>
</dbReference>
<evidence type="ECO:0000313" key="8">
    <source>
        <dbReference type="EMBL" id="GAP40398.1"/>
    </source>
</evidence>
<keyword evidence="5 6" id="KW-0456">Lyase</keyword>
<evidence type="ECO:0000256" key="5">
    <source>
        <dbReference type="ARBA" id="ARBA00023239"/>
    </source>
</evidence>
<dbReference type="AlphaFoldDB" id="A0A0S7BRT6"/>
<dbReference type="GO" id="GO:0004424">
    <property type="term" value="F:imidazoleglycerol-phosphate dehydratase activity"/>
    <property type="evidence" value="ECO:0007669"/>
    <property type="project" value="UniProtKB-UniRule"/>
</dbReference>
<evidence type="ECO:0000256" key="1">
    <source>
        <dbReference type="ARBA" id="ARBA00005047"/>
    </source>
</evidence>
<dbReference type="NCBIfam" id="NF002111">
    <property type="entry name" value="PRK00951.2-1"/>
    <property type="match status" value="1"/>
</dbReference>
<comment type="similarity">
    <text evidence="6 7">Belongs to the imidazoleglycerol-phosphate dehydratase family.</text>
</comment>
<dbReference type="PROSITE" id="PS00954">
    <property type="entry name" value="IGP_DEHYDRATASE_1"/>
    <property type="match status" value="1"/>
</dbReference>
<evidence type="ECO:0000313" key="9">
    <source>
        <dbReference type="Proteomes" id="UP000053370"/>
    </source>
</evidence>
<dbReference type="PANTHER" id="PTHR23133">
    <property type="entry name" value="IMIDAZOLEGLYCEROL-PHOSPHATE DEHYDRATASE HIS7"/>
    <property type="match status" value="1"/>
</dbReference>
<dbReference type="FunFam" id="3.30.230.40:FF:000003">
    <property type="entry name" value="Imidazoleglycerol-phosphate dehydratase HisB"/>
    <property type="match status" value="1"/>
</dbReference>
<dbReference type="InterPro" id="IPR020565">
    <property type="entry name" value="ImidazoleglycerP_deHydtase_CS"/>
</dbReference>
<keyword evidence="9" id="KW-1185">Reference proteome</keyword>
<keyword evidence="6" id="KW-0963">Cytoplasm</keyword>
<dbReference type="CDD" id="cd07914">
    <property type="entry name" value="IGPD"/>
    <property type="match status" value="1"/>
</dbReference>
<keyword evidence="3 6" id="KW-0028">Amino-acid biosynthesis</keyword>
<dbReference type="OrthoDB" id="9790411at2"/>
<comment type="catalytic activity">
    <reaction evidence="6 7">
        <text>D-erythro-1-(imidazol-4-yl)glycerol 3-phosphate = 3-(imidazol-4-yl)-2-oxopropyl phosphate + H2O</text>
        <dbReference type="Rhea" id="RHEA:11040"/>
        <dbReference type="ChEBI" id="CHEBI:15377"/>
        <dbReference type="ChEBI" id="CHEBI:57766"/>
        <dbReference type="ChEBI" id="CHEBI:58278"/>
        <dbReference type="EC" id="4.2.1.19"/>
    </reaction>
</comment>
<dbReference type="Gene3D" id="3.30.230.40">
    <property type="entry name" value="Imidazole glycerol phosphate dehydratase, domain 1"/>
    <property type="match status" value="2"/>
</dbReference>
<dbReference type="RefSeq" id="WP_062279649.1">
    <property type="nucleotide sequence ID" value="NZ_DF968181.1"/>
</dbReference>
<organism evidence="8">
    <name type="scientific">Flexilinea flocculi</name>
    <dbReference type="NCBI Taxonomy" id="1678840"/>
    <lineage>
        <taxon>Bacteria</taxon>
        <taxon>Bacillati</taxon>
        <taxon>Chloroflexota</taxon>
        <taxon>Anaerolineae</taxon>
        <taxon>Anaerolineales</taxon>
        <taxon>Anaerolineaceae</taxon>
        <taxon>Flexilinea</taxon>
    </lineage>
</organism>
<protein>
    <recommendedName>
        <fullName evidence="2 6">Imidazoleglycerol-phosphate dehydratase</fullName>
        <shortName evidence="6">IGPD</shortName>
        <ecNumber evidence="6 7">4.2.1.19</ecNumber>
    </recommendedName>
</protein>
<dbReference type="STRING" id="1678840.ATC1_13372"/>
<sequence length="196" mass="21439">MRKATLERKTTETNISLMLVVDGIGKTEITTGSGFLDHMLTLFGRHGGFDLILNCQGDSDVDFHHITEDIGICLGKAFSQALGDCCGITRYGNFLLPMDETLIMIALDICGRAFLGYHVLIPASKVGDFDTELVQEFLMGFCRSLGLTLHVRQLAGTNSHHLIEAIFKGLARAMKQAVSIDCVFPNEIPSTKGVLF</sequence>
<dbReference type="InterPro" id="IPR000807">
    <property type="entry name" value="ImidazoleglycerolP_deHydtase"/>
</dbReference>
<accession>A0A0S7BRT6</accession>
<evidence type="ECO:0000256" key="4">
    <source>
        <dbReference type="ARBA" id="ARBA00023102"/>
    </source>
</evidence>
<dbReference type="EC" id="4.2.1.19" evidence="6 7"/>
<dbReference type="GO" id="GO:0005737">
    <property type="term" value="C:cytoplasm"/>
    <property type="evidence" value="ECO:0007669"/>
    <property type="project" value="UniProtKB-SubCell"/>
</dbReference>